<dbReference type="RefSeq" id="WP_344508939.1">
    <property type="nucleotide sequence ID" value="NZ_BAAAQD010000020.1"/>
</dbReference>
<gene>
    <name evidence="1" type="ORF">GCM10009827_081980</name>
</gene>
<reference evidence="1 2" key="1">
    <citation type="journal article" date="2019" name="Int. J. Syst. Evol. Microbiol.">
        <title>The Global Catalogue of Microorganisms (GCM) 10K type strain sequencing project: providing services to taxonomists for standard genome sequencing and annotation.</title>
        <authorList>
            <consortium name="The Broad Institute Genomics Platform"/>
            <consortium name="The Broad Institute Genome Sequencing Center for Infectious Disease"/>
            <person name="Wu L."/>
            <person name="Ma J."/>
        </authorList>
    </citation>
    <scope>NUCLEOTIDE SEQUENCE [LARGE SCALE GENOMIC DNA]</scope>
    <source>
        <strain evidence="1 2">JCM 15933</strain>
    </source>
</reference>
<dbReference type="Proteomes" id="UP001501470">
    <property type="component" value="Unassembled WGS sequence"/>
</dbReference>
<evidence type="ECO:0000313" key="2">
    <source>
        <dbReference type="Proteomes" id="UP001501470"/>
    </source>
</evidence>
<keyword evidence="2" id="KW-1185">Reference proteome</keyword>
<comment type="caution">
    <text evidence="1">The sequence shown here is derived from an EMBL/GenBank/DDBJ whole genome shotgun (WGS) entry which is preliminary data.</text>
</comment>
<accession>A0ABN2BZ27</accession>
<evidence type="ECO:0000313" key="1">
    <source>
        <dbReference type="EMBL" id="GAA1549168.1"/>
    </source>
</evidence>
<organism evidence="1 2">
    <name type="scientific">Dactylosporangium maewongense</name>
    <dbReference type="NCBI Taxonomy" id="634393"/>
    <lineage>
        <taxon>Bacteria</taxon>
        <taxon>Bacillati</taxon>
        <taxon>Actinomycetota</taxon>
        <taxon>Actinomycetes</taxon>
        <taxon>Micromonosporales</taxon>
        <taxon>Micromonosporaceae</taxon>
        <taxon>Dactylosporangium</taxon>
    </lineage>
</organism>
<name>A0ABN2BZ27_9ACTN</name>
<dbReference type="EMBL" id="BAAAQD010000020">
    <property type="protein sequence ID" value="GAA1549168.1"/>
    <property type="molecule type" value="Genomic_DNA"/>
</dbReference>
<sequence length="379" mass="41008">MHRARIGPQVSEPFVTSVVNSVWARPGPDGTITDSPEIYNLTWVSKGQMITGFNRQVTSRDLATVRAGYGSQATGVLTSPYVNATIPPWRDGGIASSPDGEGPAFNYGVPFHAPFTRTVHYSTEGRLRWQDEIMEGPGVAYIVSAPTVYQPGQHDAQRWNRGVFGPSFSPRNPPYRDRDLIWPLVGLYGDGAGRFGRSYTADARTTLTRDGVEIPGSEAEGVVQFSVPAGEGTYRLQIEADRGAPGTLSTRTSVAWTFRSAYTTTRTALPLSVIRFSPKLNALNTARATGRYAVPVTVTPLPGSTATAPTTLTVEVSYDDGGSWQPAPLQRAGDQTIETLQHPNRDGFVSLRATSIDANGTKVEQTIIRAYRISTELGD</sequence>
<proteinExistence type="predicted"/>
<protein>
    <submittedName>
        <fullName evidence="1">Uncharacterized protein</fullName>
    </submittedName>
</protein>